<organism evidence="1 2">
    <name type="scientific">Microcella daejeonensis</name>
    <dbReference type="NCBI Taxonomy" id="2994971"/>
    <lineage>
        <taxon>Bacteria</taxon>
        <taxon>Bacillati</taxon>
        <taxon>Actinomycetota</taxon>
        <taxon>Actinomycetes</taxon>
        <taxon>Micrococcales</taxon>
        <taxon>Microbacteriaceae</taxon>
        <taxon>Microcella</taxon>
    </lineage>
</organism>
<name>A0A9E8MK34_9MICO</name>
<proteinExistence type="predicted"/>
<dbReference type="RefSeq" id="WP_267737018.1">
    <property type="nucleotide sequence ID" value="NZ_CP113089.1"/>
</dbReference>
<protein>
    <submittedName>
        <fullName evidence="1">DUF3024 domain-containing protein</fullName>
    </submittedName>
</protein>
<dbReference type="KEGG" id="mdb:OVN18_10735"/>
<dbReference type="Proteomes" id="UP001164706">
    <property type="component" value="Chromosome"/>
</dbReference>
<accession>A0A9E8MK34</accession>
<reference evidence="1" key="1">
    <citation type="submission" date="2022-11" db="EMBL/GenBank/DDBJ databases">
        <title>Description of Microcella daejonensis nov. sp, isolated from riverside soil.</title>
        <authorList>
            <person name="Molina K.M."/>
            <person name="Kim S.B."/>
        </authorList>
    </citation>
    <scope>NUCLEOTIDE SEQUENCE</scope>
    <source>
        <strain evidence="1">MMS21-STM12</strain>
    </source>
</reference>
<keyword evidence="2" id="KW-1185">Reference proteome</keyword>
<dbReference type="InterPro" id="IPR021388">
    <property type="entry name" value="DUF3024"/>
</dbReference>
<dbReference type="EMBL" id="CP113089">
    <property type="protein sequence ID" value="WAB81024.1"/>
    <property type="molecule type" value="Genomic_DNA"/>
</dbReference>
<evidence type="ECO:0000313" key="1">
    <source>
        <dbReference type="EMBL" id="WAB81024.1"/>
    </source>
</evidence>
<evidence type="ECO:0000313" key="2">
    <source>
        <dbReference type="Proteomes" id="UP001164706"/>
    </source>
</evidence>
<sequence length="111" mass="12615">MPIPPDDLLTIGAWARDRVPPAHRAEWRIECEIESRHVTLVEVRSPSNDPGGAWTRSPLVRLRYTGTTALWSIYWRDDRGAFHRYAPFPPTASIGAVLERLDALDDPLLWG</sequence>
<dbReference type="AlphaFoldDB" id="A0A9E8MK34"/>
<gene>
    <name evidence="1" type="ORF">OVN18_10735</name>
</gene>
<dbReference type="Pfam" id="PF11225">
    <property type="entry name" value="DUF3024"/>
    <property type="match status" value="1"/>
</dbReference>